<keyword evidence="3" id="KW-1185">Reference proteome</keyword>
<evidence type="ECO:0000256" key="1">
    <source>
        <dbReference type="SAM" id="Coils"/>
    </source>
</evidence>
<reference evidence="2 3" key="1">
    <citation type="journal article" date="2013" name="Genome Announc.">
        <title>Genome Sequence of the Obligate Gammaproteobacterial Methanotroph Methylomicrobium album Strain BG8.</title>
        <authorList>
            <person name="Kits K.D."/>
            <person name="Kalyuzhnaya M.G."/>
            <person name="Klotz M.G."/>
            <person name="Jetten M.S."/>
            <person name="Op den Camp H.J."/>
            <person name="Vuilleumier S."/>
            <person name="Bringel F."/>
            <person name="Dispirito A.A."/>
            <person name="Murrell J.C."/>
            <person name="Bruce D."/>
            <person name="Cheng J.F."/>
            <person name="Copeland A."/>
            <person name="Goodwin L."/>
            <person name="Hauser L."/>
            <person name="Lajus A."/>
            <person name="Land M.L."/>
            <person name="Lapidus A."/>
            <person name="Lucas S."/>
            <person name="Medigue C."/>
            <person name="Pitluck S."/>
            <person name="Woyke T."/>
            <person name="Zeytun A."/>
            <person name="Stein L.Y."/>
        </authorList>
    </citation>
    <scope>NUCLEOTIDE SEQUENCE [LARGE SCALE GENOMIC DNA]</scope>
    <source>
        <strain evidence="2 3">BG8</strain>
    </source>
</reference>
<dbReference type="STRING" id="686340.Metal_2077"/>
<feature type="coiled-coil region" evidence="1">
    <location>
        <begin position="92"/>
        <end position="133"/>
    </location>
</feature>
<dbReference type="RefSeq" id="WP_005372030.1">
    <property type="nucleotide sequence ID" value="NZ_CM001475.1"/>
</dbReference>
<dbReference type="Gene3D" id="1.20.5.1700">
    <property type="match status" value="1"/>
</dbReference>
<dbReference type="HOGENOM" id="CLU_1842763_0_0_6"/>
<dbReference type="AlphaFoldDB" id="H8GQK7"/>
<protein>
    <submittedName>
        <fullName evidence="2">Uncharacterized protein</fullName>
    </submittedName>
</protein>
<keyword evidence="1" id="KW-0175">Coiled coil</keyword>
<sequence length="139" mass="16105">MIDHLDKQTVDLFQTAKRGRGRPVTGQAMTNAERQKRYRQSLKIKTVTVTNNQDTDDTDWQSRAHAIQSELDTLRDYLTRLEGCVDRRNTIISDLRGEMALIKSQLSQLKGQLTKCRNENRLLRSKIQHLELQADVNKL</sequence>
<proteinExistence type="predicted"/>
<evidence type="ECO:0000313" key="2">
    <source>
        <dbReference type="EMBL" id="EIC29834.1"/>
    </source>
</evidence>
<dbReference type="EMBL" id="CM001475">
    <property type="protein sequence ID" value="EIC29834.1"/>
    <property type="molecule type" value="Genomic_DNA"/>
</dbReference>
<organism evidence="2 3">
    <name type="scientific">Methylomicrobium album BG8</name>
    <dbReference type="NCBI Taxonomy" id="686340"/>
    <lineage>
        <taxon>Bacteria</taxon>
        <taxon>Pseudomonadati</taxon>
        <taxon>Pseudomonadota</taxon>
        <taxon>Gammaproteobacteria</taxon>
        <taxon>Methylococcales</taxon>
        <taxon>Methylococcaceae</taxon>
        <taxon>Methylomicrobium</taxon>
    </lineage>
</organism>
<gene>
    <name evidence="2" type="ORF">Metal_2077</name>
</gene>
<dbReference type="Proteomes" id="UP000005090">
    <property type="component" value="Chromosome"/>
</dbReference>
<name>H8GQK7_METAL</name>
<accession>H8GQK7</accession>
<evidence type="ECO:0000313" key="3">
    <source>
        <dbReference type="Proteomes" id="UP000005090"/>
    </source>
</evidence>